<dbReference type="PANTHER" id="PTHR31108:SF1">
    <property type="entry name" value="HSAC2 DOMAIN-CONTAINING PROTEIN"/>
    <property type="match status" value="1"/>
</dbReference>
<evidence type="ECO:0000256" key="2">
    <source>
        <dbReference type="SAM" id="MobiDB-lite"/>
    </source>
</evidence>
<reference evidence="4" key="2">
    <citation type="submission" date="2020-11" db="EMBL/GenBank/DDBJ databases">
        <authorList>
            <person name="McCartney M.A."/>
            <person name="Auch B."/>
            <person name="Kono T."/>
            <person name="Mallez S."/>
            <person name="Becker A."/>
            <person name="Gohl D.M."/>
            <person name="Silverstein K.A.T."/>
            <person name="Koren S."/>
            <person name="Bechman K.B."/>
            <person name="Herman A."/>
            <person name="Abrahante J.E."/>
            <person name="Garbe J."/>
        </authorList>
    </citation>
    <scope>NUCLEOTIDE SEQUENCE</scope>
    <source>
        <strain evidence="4">Duluth1</strain>
        <tissue evidence="4">Whole animal</tissue>
    </source>
</reference>
<comment type="caution">
    <text evidence="4">The sequence shown here is derived from an EMBL/GenBank/DDBJ whole genome shotgun (WGS) entry which is preliminary data.</text>
</comment>
<dbReference type="GO" id="GO:0005737">
    <property type="term" value="C:cytoplasm"/>
    <property type="evidence" value="ECO:0007669"/>
    <property type="project" value="TreeGrafter"/>
</dbReference>
<dbReference type="InterPro" id="IPR034753">
    <property type="entry name" value="hSac2"/>
</dbReference>
<dbReference type="OrthoDB" id="10012704at2759"/>
<accession>A0A9D4H3U8</accession>
<comment type="similarity">
    <text evidence="1">Belongs to the TPRG1 family.</text>
</comment>
<feature type="compositionally biased region" description="Polar residues" evidence="2">
    <location>
        <begin position="61"/>
        <end position="71"/>
    </location>
</feature>
<evidence type="ECO:0000313" key="4">
    <source>
        <dbReference type="EMBL" id="KAH3827025.1"/>
    </source>
</evidence>
<dbReference type="InterPro" id="IPR040242">
    <property type="entry name" value="TPRG1-like"/>
</dbReference>
<sequence length="307" mass="34736">MAESGDATSTNAKPAITEVHLEDETTQKVDMFEGATLDISGEDGEHPPDVDFAGPGLNRNRPGSTIGRQSVRSTTSRTTMKPGGYKSEISSKSFFCYKENNLTKAMDRCQNDFYKEELDGQILGKWLLAEIDHWDHEREKILILAENSVLIFRYNFITDTVIEKKRVMLHVIDSILLGDFTYPDWSIMPMVSSDHAHGGIQIKWNSGEPPTFGQRWNPWCATIPWVCLAHHPLLYNPRENETVTFNVDEFYESLLDAVSKAYGRKRPGERVTVVEGPILIQSYASISSIIFNQSNIGYFKDRNGVCF</sequence>
<dbReference type="PROSITE" id="PS51791">
    <property type="entry name" value="HSAC2"/>
    <property type="match status" value="1"/>
</dbReference>
<dbReference type="InterPro" id="IPR022158">
    <property type="entry name" value="Inositol_phosphatase"/>
</dbReference>
<gene>
    <name evidence="4" type="ORF">DPMN_128953</name>
</gene>
<dbReference type="Proteomes" id="UP000828390">
    <property type="component" value="Unassembled WGS sequence"/>
</dbReference>
<feature type="domain" description="HSac2" evidence="3">
    <location>
        <begin position="96"/>
        <end position="280"/>
    </location>
</feature>
<dbReference type="AlphaFoldDB" id="A0A9D4H3U8"/>
<evidence type="ECO:0000259" key="3">
    <source>
        <dbReference type="PROSITE" id="PS51791"/>
    </source>
</evidence>
<name>A0A9D4H3U8_DREPO</name>
<protein>
    <recommendedName>
        <fullName evidence="3">HSac2 domain-containing protein</fullName>
    </recommendedName>
</protein>
<organism evidence="4 5">
    <name type="scientific">Dreissena polymorpha</name>
    <name type="common">Zebra mussel</name>
    <name type="synonym">Mytilus polymorpha</name>
    <dbReference type="NCBI Taxonomy" id="45954"/>
    <lineage>
        <taxon>Eukaryota</taxon>
        <taxon>Metazoa</taxon>
        <taxon>Spiralia</taxon>
        <taxon>Lophotrochozoa</taxon>
        <taxon>Mollusca</taxon>
        <taxon>Bivalvia</taxon>
        <taxon>Autobranchia</taxon>
        <taxon>Heteroconchia</taxon>
        <taxon>Euheterodonta</taxon>
        <taxon>Imparidentia</taxon>
        <taxon>Neoheterodontei</taxon>
        <taxon>Myida</taxon>
        <taxon>Dreissenoidea</taxon>
        <taxon>Dreissenidae</taxon>
        <taxon>Dreissena</taxon>
    </lineage>
</organism>
<proteinExistence type="inferred from homology"/>
<evidence type="ECO:0000313" key="5">
    <source>
        <dbReference type="Proteomes" id="UP000828390"/>
    </source>
</evidence>
<reference evidence="4" key="1">
    <citation type="journal article" date="2019" name="bioRxiv">
        <title>The Genome of the Zebra Mussel, Dreissena polymorpha: A Resource for Invasive Species Research.</title>
        <authorList>
            <person name="McCartney M.A."/>
            <person name="Auch B."/>
            <person name="Kono T."/>
            <person name="Mallez S."/>
            <person name="Zhang Y."/>
            <person name="Obille A."/>
            <person name="Becker A."/>
            <person name="Abrahante J.E."/>
            <person name="Garbe J."/>
            <person name="Badalamenti J.P."/>
            <person name="Herman A."/>
            <person name="Mangelson H."/>
            <person name="Liachko I."/>
            <person name="Sullivan S."/>
            <person name="Sone E.D."/>
            <person name="Koren S."/>
            <person name="Silverstein K.A.T."/>
            <person name="Beckman K.B."/>
            <person name="Gohl D.M."/>
        </authorList>
    </citation>
    <scope>NUCLEOTIDE SEQUENCE</scope>
    <source>
        <strain evidence="4">Duluth1</strain>
        <tissue evidence="4">Whole animal</tissue>
    </source>
</reference>
<keyword evidence="5" id="KW-1185">Reference proteome</keyword>
<feature type="region of interest" description="Disordered" evidence="2">
    <location>
        <begin position="52"/>
        <end position="84"/>
    </location>
</feature>
<dbReference type="PANTHER" id="PTHR31108">
    <property type="entry name" value="TUMOR PROTEIN P63-REGULATED GENE 1-LIKE PROTEIN"/>
    <property type="match status" value="1"/>
</dbReference>
<evidence type="ECO:0000256" key="1">
    <source>
        <dbReference type="ARBA" id="ARBA00009163"/>
    </source>
</evidence>
<dbReference type="Pfam" id="PF12456">
    <property type="entry name" value="hSac2"/>
    <property type="match status" value="1"/>
</dbReference>
<dbReference type="EMBL" id="JAIWYP010000005">
    <property type="protein sequence ID" value="KAH3827025.1"/>
    <property type="molecule type" value="Genomic_DNA"/>
</dbReference>